<keyword evidence="8" id="KW-1185">Reference proteome</keyword>
<keyword evidence="5" id="KW-0464">Manganese</keyword>
<feature type="binding site" evidence="5">
    <location>
        <position position="137"/>
    </location>
    <ligand>
        <name>phosphoenolpyruvate</name>
        <dbReference type="ChEBI" id="CHEBI:58702"/>
    </ligand>
</feature>
<evidence type="ECO:0000313" key="8">
    <source>
        <dbReference type="Proteomes" id="UP000184267"/>
    </source>
</evidence>
<dbReference type="EC" id="2.5.1.54" evidence="6"/>
<reference evidence="7 8" key="1">
    <citation type="submission" date="2016-10" db="EMBL/GenBank/DDBJ databases">
        <title>Genome sequence of the basidiomycete white-rot fungus Trametes pubescens.</title>
        <authorList>
            <person name="Makela M.R."/>
            <person name="Granchi Z."/>
            <person name="Peng M."/>
            <person name="De Vries R.P."/>
            <person name="Grigoriev I."/>
            <person name="Riley R."/>
            <person name="Hilden K."/>
        </authorList>
    </citation>
    <scope>NUCLEOTIDE SEQUENCE [LARGE SCALE GENOMIC DNA]</scope>
    <source>
        <strain evidence="7 8">FBCC735</strain>
    </source>
</reference>
<gene>
    <name evidence="7" type="ORF">TRAPUB_12</name>
</gene>
<evidence type="ECO:0000313" key="7">
    <source>
        <dbReference type="EMBL" id="OJT09069.1"/>
    </source>
</evidence>
<dbReference type="OMA" id="HRIFSEI"/>
<evidence type="ECO:0000256" key="3">
    <source>
        <dbReference type="ARBA" id="ARBA00022679"/>
    </source>
</evidence>
<dbReference type="InterPro" id="IPR013785">
    <property type="entry name" value="Aldolase_TIM"/>
</dbReference>
<feature type="binding site" evidence="5">
    <location>
        <position position="242"/>
    </location>
    <ligand>
        <name>Mn(2+)</name>
        <dbReference type="ChEBI" id="CHEBI:29035"/>
    </ligand>
</feature>
<dbReference type="GO" id="GO:0008652">
    <property type="term" value="P:amino acid biosynthetic process"/>
    <property type="evidence" value="ECO:0007669"/>
    <property type="project" value="UniProtKB-KW"/>
</dbReference>
<accession>A0A1M2VN96</accession>
<dbReference type="GO" id="GO:0003849">
    <property type="term" value="F:3-deoxy-7-phosphoheptulonate synthase activity"/>
    <property type="evidence" value="ECO:0007669"/>
    <property type="project" value="UniProtKB-EC"/>
</dbReference>
<feature type="binding site" evidence="5">
    <location>
        <position position="278"/>
    </location>
    <ligand>
        <name>Mn(2+)</name>
        <dbReference type="ChEBI" id="CHEBI:29035"/>
    </ligand>
</feature>
<feature type="binding site" evidence="5">
    <location>
        <position position="200"/>
    </location>
    <ligand>
        <name>Mn(2+)</name>
        <dbReference type="ChEBI" id="CHEBI:29035"/>
    </ligand>
</feature>
<dbReference type="SUPFAM" id="SSF51569">
    <property type="entry name" value="Aldolase"/>
    <property type="match status" value="1"/>
</dbReference>
<dbReference type="Proteomes" id="UP000184267">
    <property type="component" value="Unassembled WGS sequence"/>
</dbReference>
<dbReference type="EMBL" id="MNAD01000986">
    <property type="protein sequence ID" value="OJT09069.1"/>
    <property type="molecule type" value="Genomic_DNA"/>
</dbReference>
<sequence length="322" mass="35374">MCGVCSHLDSRPCIILKTGLSLIEEFERITEGLSDALGFTRTIGLGKETVSYEQGGGRGALGEVDFYTSHEGLMLEFEEAMTREFRIPSSLGSPQGSSPKVHYNTSAHFLWIGDRTRQIDGAHVEYFRGIRNPIGVKVGPSMKADELVRLLDIVNPDRENGKVTLITRYGAGKVEDNLAGHIRAVQESGHPVIWISDPMHGNTLTSASGLKTRNFGTIISELTACLRIHAECGSHLNGVSLEFTGELAEDGFSVTECLGGSMRLSEDQLPLRYQSFCDPRLNFEQSLDVAFLISDHFKKERTGSKRSYGDVLYSELGGRKLA</sequence>
<keyword evidence="6" id="KW-0028">Amino-acid biosynthesis</keyword>
<dbReference type="OrthoDB" id="2338at2759"/>
<comment type="catalytic activity">
    <reaction evidence="4 6">
        <text>D-erythrose 4-phosphate + phosphoenolpyruvate + H2O = 7-phospho-2-dehydro-3-deoxy-D-arabino-heptonate + phosphate</text>
        <dbReference type="Rhea" id="RHEA:14717"/>
        <dbReference type="ChEBI" id="CHEBI:15377"/>
        <dbReference type="ChEBI" id="CHEBI:16897"/>
        <dbReference type="ChEBI" id="CHEBI:43474"/>
        <dbReference type="ChEBI" id="CHEBI:58394"/>
        <dbReference type="ChEBI" id="CHEBI:58702"/>
        <dbReference type="EC" id="2.5.1.54"/>
    </reaction>
</comment>
<keyword evidence="5" id="KW-0104">Cadmium</keyword>
<dbReference type="AlphaFoldDB" id="A0A1M2VN96"/>
<evidence type="ECO:0000256" key="1">
    <source>
        <dbReference type="ARBA" id="ARBA00004688"/>
    </source>
</evidence>
<comment type="caution">
    <text evidence="7">The sequence shown here is derived from an EMBL/GenBank/DDBJ whole genome shotgun (WGS) entry which is preliminary data.</text>
</comment>
<comment type="pathway">
    <text evidence="1 6">Metabolic intermediate biosynthesis; chorismate biosynthesis; chorismate from D-erythrose 4-phosphate and phosphoenolpyruvate: step 1/7.</text>
</comment>
<dbReference type="GO" id="GO:0009423">
    <property type="term" value="P:chorismate biosynthetic process"/>
    <property type="evidence" value="ECO:0007669"/>
    <property type="project" value="UniProtKB-UniPathway"/>
</dbReference>
<protein>
    <recommendedName>
        <fullName evidence="6">Phospho-2-dehydro-3-deoxyheptonate aldolase</fullName>
        <ecNumber evidence="6">2.5.1.54</ecNumber>
    </recommendedName>
</protein>
<proteinExistence type="inferred from homology"/>
<name>A0A1M2VN96_TRAPU</name>
<dbReference type="Gene3D" id="3.20.20.70">
    <property type="entry name" value="Aldolase class I"/>
    <property type="match status" value="1"/>
</dbReference>
<keyword evidence="5" id="KW-0170">Cobalt</keyword>
<dbReference type="PANTHER" id="PTHR21337:SF0">
    <property type="entry name" value="PHOSPHO-2-DEHYDRO-3-DEOXYHEPTONATE ALDOLASE"/>
    <property type="match status" value="1"/>
</dbReference>
<evidence type="ECO:0000256" key="5">
    <source>
        <dbReference type="PIRSR" id="PIRSR602480-1"/>
    </source>
</evidence>
<keyword evidence="6" id="KW-0057">Aromatic amino acid biosynthesis</keyword>
<organism evidence="7 8">
    <name type="scientific">Trametes pubescens</name>
    <name type="common">White-rot fungus</name>
    <dbReference type="NCBI Taxonomy" id="154538"/>
    <lineage>
        <taxon>Eukaryota</taxon>
        <taxon>Fungi</taxon>
        <taxon>Dikarya</taxon>
        <taxon>Basidiomycota</taxon>
        <taxon>Agaricomycotina</taxon>
        <taxon>Agaricomycetes</taxon>
        <taxon>Polyporales</taxon>
        <taxon>Polyporaceae</taxon>
        <taxon>Trametes</taxon>
    </lineage>
</organism>
<comment type="cofactor">
    <cofactor evidence="5">
        <name>Mn(2+)</name>
        <dbReference type="ChEBI" id="CHEBI:29035"/>
    </cofactor>
    <cofactor evidence="5">
        <name>Co(2+)</name>
        <dbReference type="ChEBI" id="CHEBI:48828"/>
    </cofactor>
    <cofactor evidence="5">
        <name>Cd(2+)</name>
        <dbReference type="ChEBI" id="CHEBI:48775"/>
    </cofactor>
    <text evidence="5">Binds 1 divalent cation per subunit. The enzyme is active with manganese, cobalt or cadmium ions.</text>
</comment>
<comment type="similarity">
    <text evidence="2 6">Belongs to the class-II DAHP synthase family.</text>
</comment>
<dbReference type="UniPathway" id="UPA00053">
    <property type="reaction ID" value="UER00084"/>
</dbReference>
<dbReference type="InterPro" id="IPR002480">
    <property type="entry name" value="DAHP_synth_2"/>
</dbReference>
<dbReference type="PANTHER" id="PTHR21337">
    <property type="entry name" value="PHOSPHO-2-DEHYDRO-3-DEOXYHEPTONATE ALDOLASE 1, 2"/>
    <property type="match status" value="1"/>
</dbReference>
<feature type="binding site" evidence="5">
    <location>
        <position position="168"/>
    </location>
    <ligand>
        <name>phosphoenolpyruvate</name>
        <dbReference type="ChEBI" id="CHEBI:58702"/>
    </ligand>
</feature>
<evidence type="ECO:0000256" key="2">
    <source>
        <dbReference type="ARBA" id="ARBA00008911"/>
    </source>
</evidence>
<dbReference type="STRING" id="154538.A0A1M2VN96"/>
<dbReference type="Pfam" id="PF01474">
    <property type="entry name" value="DAHP_synth_2"/>
    <property type="match status" value="1"/>
</dbReference>
<keyword evidence="3 6" id="KW-0808">Transferase</keyword>
<evidence type="ECO:0000256" key="4">
    <source>
        <dbReference type="ARBA" id="ARBA00047508"/>
    </source>
</evidence>
<evidence type="ECO:0000256" key="6">
    <source>
        <dbReference type="RuleBase" id="RU363071"/>
    </source>
</evidence>
<dbReference type="GO" id="GO:0009073">
    <property type="term" value="P:aromatic amino acid family biosynthetic process"/>
    <property type="evidence" value="ECO:0007669"/>
    <property type="project" value="UniProtKB-KW"/>
</dbReference>